<organism evidence="1 2">
    <name type="scientific">Oedothorax gibbosus</name>
    <dbReference type="NCBI Taxonomy" id="931172"/>
    <lineage>
        <taxon>Eukaryota</taxon>
        <taxon>Metazoa</taxon>
        <taxon>Ecdysozoa</taxon>
        <taxon>Arthropoda</taxon>
        <taxon>Chelicerata</taxon>
        <taxon>Arachnida</taxon>
        <taxon>Araneae</taxon>
        <taxon>Araneomorphae</taxon>
        <taxon>Entelegynae</taxon>
        <taxon>Araneoidea</taxon>
        <taxon>Linyphiidae</taxon>
        <taxon>Erigoninae</taxon>
        <taxon>Oedothorax</taxon>
    </lineage>
</organism>
<comment type="caution">
    <text evidence="1">The sequence shown here is derived from an EMBL/GenBank/DDBJ whole genome shotgun (WGS) entry which is preliminary data.</text>
</comment>
<accession>A0AAV6TU95</accession>
<protein>
    <submittedName>
        <fullName evidence="1">Uncharacterized protein</fullName>
    </submittedName>
</protein>
<proteinExistence type="predicted"/>
<keyword evidence="2" id="KW-1185">Reference proteome</keyword>
<dbReference type="Proteomes" id="UP000827092">
    <property type="component" value="Unassembled WGS sequence"/>
</dbReference>
<reference evidence="1 2" key="1">
    <citation type="journal article" date="2022" name="Nat. Ecol. Evol.">
        <title>A masculinizing supergene underlies an exaggerated male reproductive morph in a spider.</title>
        <authorList>
            <person name="Hendrickx F."/>
            <person name="De Corte Z."/>
            <person name="Sonet G."/>
            <person name="Van Belleghem S.M."/>
            <person name="Kostlbacher S."/>
            <person name="Vangestel C."/>
        </authorList>
    </citation>
    <scope>NUCLEOTIDE SEQUENCE [LARGE SCALE GENOMIC DNA]</scope>
    <source>
        <strain evidence="1">W744_W776</strain>
    </source>
</reference>
<gene>
    <name evidence="1" type="ORF">JTE90_022606</name>
</gene>
<evidence type="ECO:0000313" key="1">
    <source>
        <dbReference type="EMBL" id="KAG8175183.1"/>
    </source>
</evidence>
<dbReference type="AlphaFoldDB" id="A0AAV6TU95"/>
<sequence>MARVKPPSSKNLSDDKAIWNKFFPTPILLDTVPFTPVFWGELARQWFKTIFRPVPKTLKPLRTKTDNLGRLYDVDVLYAWQVDRSVEYALDSKFRIRQCRPTGNQPLSLELFLRVNRTRLVSSLSQTGAEVSPPILGRVVSFLSSKDDKIRIFLKNISVAHETVPKSVCGRITSS</sequence>
<name>A0AAV6TU95_9ARAC</name>
<dbReference type="EMBL" id="JAFNEN010001048">
    <property type="protein sequence ID" value="KAG8175183.1"/>
    <property type="molecule type" value="Genomic_DNA"/>
</dbReference>
<evidence type="ECO:0000313" key="2">
    <source>
        <dbReference type="Proteomes" id="UP000827092"/>
    </source>
</evidence>